<dbReference type="EMBL" id="CAINUL010000001">
    <property type="protein sequence ID" value="CAD0106901.1"/>
    <property type="molecule type" value="Genomic_DNA"/>
</dbReference>
<organism evidence="2 3">
    <name type="scientific">Aureobasidium uvarum</name>
    <dbReference type="NCBI Taxonomy" id="2773716"/>
    <lineage>
        <taxon>Eukaryota</taxon>
        <taxon>Fungi</taxon>
        <taxon>Dikarya</taxon>
        <taxon>Ascomycota</taxon>
        <taxon>Pezizomycotina</taxon>
        <taxon>Dothideomycetes</taxon>
        <taxon>Dothideomycetidae</taxon>
        <taxon>Dothideales</taxon>
        <taxon>Saccotheciaceae</taxon>
        <taxon>Aureobasidium</taxon>
    </lineage>
</organism>
<evidence type="ECO:0000313" key="3">
    <source>
        <dbReference type="Proteomes" id="UP000745764"/>
    </source>
</evidence>
<protein>
    <recommendedName>
        <fullName evidence="4">BTB domain-containing protein</fullName>
    </recommendedName>
</protein>
<name>A0A9N8K8B0_9PEZI</name>
<accession>A0A9N8K8B0</accession>
<evidence type="ECO:0000256" key="1">
    <source>
        <dbReference type="SAM" id="MobiDB-lite"/>
    </source>
</evidence>
<dbReference type="Proteomes" id="UP000745764">
    <property type="component" value="Unassembled WGS sequence"/>
</dbReference>
<dbReference type="PANTHER" id="PTHR38119:SF2">
    <property type="entry name" value="TRANSCRIPTION FACTOR DOMAIN-CONTAINING PROTEIN"/>
    <property type="match status" value="1"/>
</dbReference>
<feature type="compositionally biased region" description="Acidic residues" evidence="1">
    <location>
        <begin position="396"/>
        <end position="415"/>
    </location>
</feature>
<dbReference type="PANTHER" id="PTHR38119">
    <property type="entry name" value="BTB DOMAIN-CONTAINING PROTEIN-RELATED"/>
    <property type="match status" value="1"/>
</dbReference>
<comment type="caution">
    <text evidence="2">The sequence shown here is derived from an EMBL/GenBank/DDBJ whole genome shotgun (WGS) entry which is preliminary data.</text>
</comment>
<proteinExistence type="predicted"/>
<feature type="non-terminal residue" evidence="2">
    <location>
        <position position="1"/>
    </location>
</feature>
<feature type="region of interest" description="Disordered" evidence="1">
    <location>
        <begin position="396"/>
        <end position="487"/>
    </location>
</feature>
<evidence type="ECO:0008006" key="4">
    <source>
        <dbReference type="Google" id="ProtNLM"/>
    </source>
</evidence>
<evidence type="ECO:0000313" key="2">
    <source>
        <dbReference type="EMBL" id="CAD0106901.1"/>
    </source>
</evidence>
<dbReference type="OrthoDB" id="2129688at2759"/>
<sequence length="487" mass="54351">ISFKVNVPGADTIILVSNESRYKMHSTQLSLASACFADLLSAPGPLLSREGLRVGIRYLIVLQDFDEKTTNKLSKPVFRRVPVDSNGRPSQTYATMHESDQNPHIRASLFSDYERLLRIFANQPISFDDKTIDTLLPDAMGLVEVAERAGSVSMVAKIIESSLLAKGQDIFRAISASPIVWIDVTFRIQSKVLFKEALIHLTGKYNALVLTPPDEAFVNKYPRARNILDQLPPNLRDLLERKHAELKQFCQNIEKAVSSHYPPGITKTSVTGQAKTDPIGRLDYAKDVFTWVGVACYRHWWGQMMASYGGHDMYLRLFNGGQNYLGRDIQSGFHQHFPMSGKGQKVLQHNIDIIKAGVTKVVAPLMNNESQLDIVKSPVKWLTCTVVGGADYLWDPEVDQEPEEGSEQDAEEGAEQDTKQGAVELYGAQPVSEKAKGKRRAEEAFDEADPFVELVGKGKGKKRAVEPFQEEDLGYYDDEEDAEGEEV</sequence>
<feature type="compositionally biased region" description="Acidic residues" evidence="1">
    <location>
        <begin position="468"/>
        <end position="487"/>
    </location>
</feature>
<dbReference type="AlphaFoldDB" id="A0A9N8K8B0"/>
<gene>
    <name evidence="2" type="ORF">AWRI4620_LOCUS1156</name>
</gene>
<reference evidence="2" key="1">
    <citation type="submission" date="2020-06" db="EMBL/GenBank/DDBJ databases">
        <authorList>
            <person name="Onetto C."/>
        </authorList>
    </citation>
    <scope>NUCLEOTIDE SEQUENCE</scope>
</reference>
<keyword evidence="3" id="KW-1185">Reference proteome</keyword>